<feature type="region of interest" description="Disordered" evidence="4">
    <location>
        <begin position="505"/>
        <end position="551"/>
    </location>
</feature>
<evidence type="ECO:0000256" key="2">
    <source>
        <dbReference type="ARBA" id="ARBA00038210"/>
    </source>
</evidence>
<dbReference type="InterPro" id="IPR019734">
    <property type="entry name" value="TPR_rpt"/>
</dbReference>
<feature type="compositionally biased region" description="Polar residues" evidence="4">
    <location>
        <begin position="982"/>
        <end position="1007"/>
    </location>
</feature>
<feature type="region of interest" description="Disordered" evidence="4">
    <location>
        <begin position="382"/>
        <end position="403"/>
    </location>
</feature>
<dbReference type="Pfam" id="PF12895">
    <property type="entry name" value="ANAPC3"/>
    <property type="match status" value="1"/>
</dbReference>
<dbReference type="RefSeq" id="XP_012793440.2">
    <property type="nucleotide sequence ID" value="XM_012937986.3"/>
</dbReference>
<feature type="region of interest" description="Disordered" evidence="4">
    <location>
        <begin position="1119"/>
        <end position="1150"/>
    </location>
</feature>
<dbReference type="GO" id="GO:0016567">
    <property type="term" value="P:protein ubiquitination"/>
    <property type="evidence" value="ECO:0007669"/>
    <property type="project" value="TreeGrafter"/>
</dbReference>
<dbReference type="KEGG" id="shx:MS3_00007009"/>
<dbReference type="GO" id="GO:0031145">
    <property type="term" value="P:anaphase-promoting complex-dependent catabolic process"/>
    <property type="evidence" value="ECO:0007669"/>
    <property type="project" value="TreeGrafter"/>
</dbReference>
<dbReference type="GO" id="GO:0051301">
    <property type="term" value="P:cell division"/>
    <property type="evidence" value="ECO:0007669"/>
    <property type="project" value="UniProtKB-KW"/>
</dbReference>
<evidence type="ECO:0000313" key="5">
    <source>
        <dbReference type="EMBL" id="KGB33681.1"/>
    </source>
</evidence>
<dbReference type="Gene3D" id="1.25.40.10">
    <property type="entry name" value="Tetratricopeptide repeat domain"/>
    <property type="match status" value="4"/>
</dbReference>
<accession>A0A095AI83</accession>
<proteinExistence type="inferred from homology"/>
<feature type="compositionally biased region" description="Low complexity" evidence="4">
    <location>
        <begin position="514"/>
        <end position="530"/>
    </location>
</feature>
<feature type="region of interest" description="Disordered" evidence="4">
    <location>
        <begin position="457"/>
        <end position="491"/>
    </location>
</feature>
<keyword evidence="1" id="KW-0802">TPR repeat</keyword>
<evidence type="ECO:0000256" key="1">
    <source>
        <dbReference type="ARBA" id="ARBA00022803"/>
    </source>
</evidence>
<dbReference type="SUPFAM" id="SSF48452">
    <property type="entry name" value="TPR-like"/>
    <property type="match status" value="2"/>
</dbReference>
<feature type="compositionally biased region" description="Polar residues" evidence="4">
    <location>
        <begin position="1022"/>
        <end position="1037"/>
    </location>
</feature>
<dbReference type="PROSITE" id="PS50005">
    <property type="entry name" value="TPR"/>
    <property type="match status" value="4"/>
</dbReference>
<keyword evidence="5" id="KW-0131">Cell cycle</keyword>
<name>A0A095AI83_SCHHA</name>
<dbReference type="PANTHER" id="PTHR12558:SF13">
    <property type="entry name" value="CELL DIVISION CYCLE PROTEIN 27 HOMOLOG"/>
    <property type="match status" value="1"/>
</dbReference>
<dbReference type="InterPro" id="IPR011990">
    <property type="entry name" value="TPR-like_helical_dom_sf"/>
</dbReference>
<feature type="compositionally biased region" description="Polar residues" evidence="4">
    <location>
        <begin position="590"/>
        <end position="607"/>
    </location>
</feature>
<keyword evidence="5" id="KW-0132">Cell division</keyword>
<dbReference type="GO" id="GO:0007091">
    <property type="term" value="P:metaphase/anaphase transition of mitotic cell cycle"/>
    <property type="evidence" value="ECO:0007669"/>
    <property type="project" value="TreeGrafter"/>
</dbReference>
<dbReference type="GO" id="GO:0005680">
    <property type="term" value="C:anaphase-promoting complex"/>
    <property type="evidence" value="ECO:0007669"/>
    <property type="project" value="TreeGrafter"/>
</dbReference>
<organism evidence="5">
    <name type="scientific">Schistosoma haematobium</name>
    <name type="common">Blood fluke</name>
    <dbReference type="NCBI Taxonomy" id="6185"/>
    <lineage>
        <taxon>Eukaryota</taxon>
        <taxon>Metazoa</taxon>
        <taxon>Spiralia</taxon>
        <taxon>Lophotrochozoa</taxon>
        <taxon>Platyhelminthes</taxon>
        <taxon>Trematoda</taxon>
        <taxon>Digenea</taxon>
        <taxon>Strigeidida</taxon>
        <taxon>Schistosomatoidea</taxon>
        <taxon>Schistosomatidae</taxon>
        <taxon>Schistosoma</taxon>
    </lineage>
</organism>
<dbReference type="EMBL" id="KL250562">
    <property type="protein sequence ID" value="KGB33681.1"/>
    <property type="molecule type" value="Genomic_DNA"/>
</dbReference>
<dbReference type="GO" id="GO:0005737">
    <property type="term" value="C:cytoplasm"/>
    <property type="evidence" value="ECO:0007669"/>
    <property type="project" value="TreeGrafter"/>
</dbReference>
<dbReference type="PANTHER" id="PTHR12558">
    <property type="entry name" value="CELL DIVISION CYCLE 16,23,27"/>
    <property type="match status" value="1"/>
</dbReference>
<reference evidence="5" key="1">
    <citation type="journal article" date="2012" name="Nat. Genet.">
        <title>Whole-genome sequence of Schistosoma haematobium.</title>
        <authorList>
            <person name="Young N.D."/>
            <person name="Jex A.R."/>
            <person name="Li B."/>
            <person name="Liu S."/>
            <person name="Yang L."/>
            <person name="Xiong Z."/>
            <person name="Li Y."/>
            <person name="Cantacessi C."/>
            <person name="Hall R.S."/>
            <person name="Xu X."/>
            <person name="Chen F."/>
            <person name="Wu X."/>
            <person name="Zerlotini A."/>
            <person name="Oliveira G."/>
            <person name="Hofmann A."/>
            <person name="Zhang G."/>
            <person name="Fang X."/>
            <person name="Kang Y."/>
            <person name="Campbell B.E."/>
            <person name="Loukas A."/>
            <person name="Ranganathan S."/>
            <person name="Rollinson D."/>
            <person name="Rinaldi G."/>
            <person name="Brindley P.J."/>
            <person name="Yang H."/>
            <person name="Wang J."/>
            <person name="Wang J."/>
            <person name="Gasser R.B."/>
        </authorList>
    </citation>
    <scope>NUCLEOTIDE SEQUENCE [LARGE SCALE GENOMIC DNA]</scope>
</reference>
<dbReference type="Pfam" id="PF13181">
    <property type="entry name" value="TPR_8"/>
    <property type="match status" value="3"/>
</dbReference>
<sequence>MVQELSLVSDPIVLHIWSCLHNYAYNDALFAAERLYAETHNSESLYILATSLYRIGRPRQVNKLLNSVNSLSPKSRYLLAKCYYDIGSLTEAEDAILFSGLSSSSLDEITSTYEEQSCYVLLLLGDICKHQGRLSDAIIYYKKCLEMNPLMWSAFKNLCNIGEYVEPSSVFQNPSGLKLTTPVYAVMLDDLHSNPYESASRENVNPQNCESFTTQALMSSKDCESSDQETFVDTDFLYTNQRHFVSFCSRSFIGDLVPSLKPVDVHTPDKVMPSALSPKAPKPVNRVARKLAQNVNSQSMKPNVPRFGLLSFFPQSPMFACVPVFSKISENQTTSPESILSKAVQLPSSQCLPELQFTLNSFNNSQNDITCFQIPRQRNDTSCNNNTTMGTKRAPHIDESNGDRNAAYNVKINTSVTSSEKSNALSDTPTSALRHLVSTAASNLGFLTLEPNVTSTTTSLVSTPSARLEPPLLRSTSQRNLYPTPSARHNRDSLSVLRSNLQFFNPASQSPGMLTSSSTPRPLSSQQTSTGCRAVENTTSVDISTGGPRTRSQVAAAAAVARASGIQRKSNRFLRSRGQNRKFDSKLLLSDSTGNSANMQPKITSSGVYPDPSSFKSIHTSTNEDAPDFGCSNHYNAPLSIDAPPITDDPRMLSLQQYLNLLSQLGKAYQMLVRHQWRSATRLLLKLPSSQLHTGRVLAWAARAHMDNSDYQTAHKLFNEARRMEPWQLSGMDFYSTVLWQVQADQELSQLAHDLLELDRNAPEPWCVAGNCFSLQGEHEAAIKFFRRALQVSPTSAYAWTLLGHEQSTLEEFDRALAAFQFALRIDPRHYNALFGISNVYYKQEKFDLAENYLVRAVALFPQSHLLLTHLAALRSRLGRLDDGYGSAMDLISRACKIQPNNPLARYHKASILYHLGRYSEVLSELQKLLVLTPREAMVYLMIGHTYKKLGNTPQAMIHYSWAMELDPKGANSHLRDIMTNPPISSRGMNRQDTSESGVCVGGTNTDPKGANSHLRDIMTNPPISSRGMNRQDTSESGVCVGGQNTGNSARPHFSSFQLGVCANFEEEDGNEIIDRASGADEEMVNSLLHPSQSVTRSNLVRRLTDFSLLYEMEGYEQDPVLSDADEEHYDTMDLSGGVDSRTERSVPDD</sequence>
<dbReference type="SMART" id="SM00028">
    <property type="entry name" value="TPR"/>
    <property type="match status" value="7"/>
</dbReference>
<comment type="similarity">
    <text evidence="2">Belongs to the APC3/CDC27 family.</text>
</comment>
<evidence type="ECO:0000256" key="3">
    <source>
        <dbReference type="ARBA" id="ARBA00039307"/>
    </source>
</evidence>
<dbReference type="AlphaFoldDB" id="A0A095AI83"/>
<protein>
    <recommendedName>
        <fullName evidence="3">Cell division cycle protein 27 homolog</fullName>
    </recommendedName>
</protein>
<feature type="compositionally biased region" description="Basic and acidic residues" evidence="4">
    <location>
        <begin position="1141"/>
        <end position="1150"/>
    </location>
</feature>
<feature type="region of interest" description="Disordered" evidence="4">
    <location>
        <begin position="589"/>
        <end position="611"/>
    </location>
</feature>
<feature type="compositionally biased region" description="Polar residues" evidence="4">
    <location>
        <begin position="474"/>
        <end position="483"/>
    </location>
</feature>
<dbReference type="Pfam" id="PF13432">
    <property type="entry name" value="TPR_16"/>
    <property type="match status" value="1"/>
</dbReference>
<feature type="region of interest" description="Disordered" evidence="4">
    <location>
        <begin position="982"/>
        <end position="1039"/>
    </location>
</feature>
<evidence type="ECO:0000256" key="4">
    <source>
        <dbReference type="SAM" id="MobiDB-lite"/>
    </source>
</evidence>
<dbReference type="STRING" id="6185.A0A095AI83"/>
<gene>
    <name evidence="5" type="ORF">MS3_01854</name>
</gene>